<feature type="signal peptide" evidence="1">
    <location>
        <begin position="1"/>
        <end position="23"/>
    </location>
</feature>
<organism evidence="3 4">
    <name type="scientific">Symmachiella dynata</name>
    <dbReference type="NCBI Taxonomy" id="2527995"/>
    <lineage>
        <taxon>Bacteria</taxon>
        <taxon>Pseudomonadati</taxon>
        <taxon>Planctomycetota</taxon>
        <taxon>Planctomycetia</taxon>
        <taxon>Planctomycetales</taxon>
        <taxon>Planctomycetaceae</taxon>
        <taxon>Symmachiella</taxon>
    </lineage>
</organism>
<dbReference type="GO" id="GO:0016787">
    <property type="term" value="F:hydrolase activity"/>
    <property type="evidence" value="ECO:0007669"/>
    <property type="project" value="InterPro"/>
</dbReference>
<dbReference type="Proteomes" id="UP000319383">
    <property type="component" value="Chromosome"/>
</dbReference>
<dbReference type="Pfam" id="PF06439">
    <property type="entry name" value="3keto-disac_hyd"/>
    <property type="match status" value="1"/>
</dbReference>
<evidence type="ECO:0000313" key="4">
    <source>
        <dbReference type="Proteomes" id="UP000319383"/>
    </source>
</evidence>
<evidence type="ECO:0000256" key="1">
    <source>
        <dbReference type="SAM" id="SignalP"/>
    </source>
</evidence>
<accession>A0A517ZW71</accession>
<dbReference type="RefSeq" id="WP_145379208.1">
    <property type="nucleotide sequence ID" value="NZ_CP036276.1"/>
</dbReference>
<evidence type="ECO:0000259" key="2">
    <source>
        <dbReference type="Pfam" id="PF06439"/>
    </source>
</evidence>
<dbReference type="PANTHER" id="PTHR33546:SF1">
    <property type="entry name" value="LARGE, MULTIFUNCTIONAL SECRETED PROTEIN"/>
    <property type="match status" value="1"/>
</dbReference>
<dbReference type="AlphaFoldDB" id="A0A517ZW71"/>
<feature type="chain" id="PRO_5022097572" description="3-keto-alpha-glucoside-1,2-lyase/3-keto-2-hydroxy-glucal hydratase domain-containing protein" evidence="1">
    <location>
        <begin position="24"/>
        <end position="325"/>
    </location>
</feature>
<name>A0A517ZW71_9PLAN</name>
<dbReference type="Gene3D" id="2.60.120.560">
    <property type="entry name" value="Exo-inulinase, domain 1"/>
    <property type="match status" value="1"/>
</dbReference>
<proteinExistence type="predicted"/>
<keyword evidence="1" id="KW-0732">Signal</keyword>
<gene>
    <name evidence="3" type="ORF">Mal52_52430</name>
</gene>
<dbReference type="EMBL" id="CP036276">
    <property type="protein sequence ID" value="QDU46721.1"/>
    <property type="molecule type" value="Genomic_DNA"/>
</dbReference>
<keyword evidence="4" id="KW-1185">Reference proteome</keyword>
<evidence type="ECO:0000313" key="3">
    <source>
        <dbReference type="EMBL" id="QDU46721.1"/>
    </source>
</evidence>
<feature type="domain" description="3-keto-alpha-glucoside-1,2-lyase/3-keto-2-hydroxy-glucal hydratase" evidence="2">
    <location>
        <begin position="145"/>
        <end position="322"/>
    </location>
</feature>
<dbReference type="KEGG" id="sdyn:Mal52_52430"/>
<protein>
    <recommendedName>
        <fullName evidence="2">3-keto-alpha-glucoside-1,2-lyase/3-keto-2-hydroxy-glucal hydratase domain-containing protein</fullName>
    </recommendedName>
</protein>
<dbReference type="PANTHER" id="PTHR33546">
    <property type="entry name" value="LARGE, MULTIFUNCTIONAL SECRETED PROTEIN-RELATED"/>
    <property type="match status" value="1"/>
</dbReference>
<reference evidence="3 4" key="1">
    <citation type="submission" date="2019-02" db="EMBL/GenBank/DDBJ databases">
        <title>Deep-cultivation of Planctomycetes and their phenomic and genomic characterization uncovers novel biology.</title>
        <authorList>
            <person name="Wiegand S."/>
            <person name="Jogler M."/>
            <person name="Boedeker C."/>
            <person name="Pinto D."/>
            <person name="Vollmers J."/>
            <person name="Rivas-Marin E."/>
            <person name="Kohn T."/>
            <person name="Peeters S.H."/>
            <person name="Heuer A."/>
            <person name="Rast P."/>
            <person name="Oberbeckmann S."/>
            <person name="Bunk B."/>
            <person name="Jeske O."/>
            <person name="Meyerdierks A."/>
            <person name="Storesund J.E."/>
            <person name="Kallscheuer N."/>
            <person name="Luecker S."/>
            <person name="Lage O.M."/>
            <person name="Pohl T."/>
            <person name="Merkel B.J."/>
            <person name="Hornburger P."/>
            <person name="Mueller R.-W."/>
            <person name="Bruemmer F."/>
            <person name="Labrenz M."/>
            <person name="Spormann A.M."/>
            <person name="Op den Camp H."/>
            <person name="Overmann J."/>
            <person name="Amann R."/>
            <person name="Jetten M.S.M."/>
            <person name="Mascher T."/>
            <person name="Medema M.H."/>
            <person name="Devos D.P."/>
            <person name="Kaster A.-K."/>
            <person name="Ovreas L."/>
            <person name="Rohde M."/>
            <person name="Galperin M.Y."/>
            <person name="Jogler C."/>
        </authorList>
    </citation>
    <scope>NUCLEOTIDE SEQUENCE [LARGE SCALE GENOMIC DNA]</scope>
    <source>
        <strain evidence="3 4">Mal52</strain>
    </source>
</reference>
<dbReference type="InterPro" id="IPR010496">
    <property type="entry name" value="AL/BT2_dom"/>
</dbReference>
<sequence precursor="true">MPRLTAILSLLFVMAISMTAAEAADKGPAYLDGEKAGPDFKVQGEYEGKIGKDTKVGVQVIARGDGKFDAVVFGNGLPGSGWDPRQPKIHLKGETNDDIVEFTGLNFNGAIKDGIFAGIAEDAVKFELRKIQRSSPTMGLKPPEGAIVLFDGTNVDALAEGKIEDGKLLGVPVRSKQKFNNYTLHLEFRSPYMPEARGQGRGNSGMYLNDQYECQILDSFGLEGKNNECGGFYQIQEPKVNMCLPPLSWQTYDVDFQAAKFDSEGKKVTPAIVTVRQNGVVIHDKLKLPHTTPGGGQNDEKLPGSLYLQNHGDPVRFRNFWVVEK</sequence>